<evidence type="ECO:0000256" key="2">
    <source>
        <dbReference type="ARBA" id="ARBA00023002"/>
    </source>
</evidence>
<comment type="cofactor">
    <cofactor evidence="1">
        <name>thiamine diphosphate</name>
        <dbReference type="ChEBI" id="CHEBI:58937"/>
    </cofactor>
</comment>
<dbReference type="AlphaFoldDB" id="A0A1V2I7H1"/>
<sequence length="322" mass="34375">MAKTTYLMAIGEAMREEMERDPSVFILGEDVANNLYGSTSNFVEDFGKERVRNTPISEGAIAGAATGAAMAGMRPIADFNIAPFMYVAMDQIVSMTAKSTYIYGGQTKVPVVMRAVMLYGNGNAAQHSDRPYPTFMTVPGLKIIAPSSAYDVKGMLKSAIRDDDPVLCFEDGNCWFTAEDLPDEEYLVPLGVADVKREGTDVTVVGIAGAVPQALAAAELLAEEGVSVEVVDPRTLAPMDTDTILASVEKTGRLVVADPAHEVCSAASQIAAVVAEHGFWHLQAPIVRVTTPQIHIPFAPPLEAPLFPSSERIAAAVRSVLE</sequence>
<evidence type="ECO:0000313" key="6">
    <source>
        <dbReference type="Proteomes" id="UP000188929"/>
    </source>
</evidence>
<dbReference type="SUPFAM" id="SSF52922">
    <property type="entry name" value="TK C-terminal domain-like"/>
    <property type="match status" value="1"/>
</dbReference>
<dbReference type="STRING" id="1834516.BL253_20525"/>
<keyword evidence="6" id="KW-1185">Reference proteome</keyword>
<dbReference type="FunFam" id="3.40.50.920:FF:000001">
    <property type="entry name" value="Pyruvate dehydrogenase E1 beta subunit"/>
    <property type="match status" value="1"/>
</dbReference>
<name>A0A1V2I7H1_9ACTN</name>
<dbReference type="SUPFAM" id="SSF52518">
    <property type="entry name" value="Thiamin diphosphate-binding fold (THDP-binding)"/>
    <property type="match status" value="1"/>
</dbReference>
<dbReference type="PANTHER" id="PTHR43257">
    <property type="entry name" value="PYRUVATE DEHYDROGENASE E1 COMPONENT BETA SUBUNIT"/>
    <property type="match status" value="1"/>
</dbReference>
<evidence type="ECO:0000256" key="1">
    <source>
        <dbReference type="ARBA" id="ARBA00001964"/>
    </source>
</evidence>
<reference evidence="6" key="1">
    <citation type="submission" date="2016-10" db="EMBL/GenBank/DDBJ databases">
        <title>Frankia sp. NRRL B-16386 Genome sequencing.</title>
        <authorList>
            <person name="Ghodhbane-Gtari F."/>
            <person name="Swanson E."/>
            <person name="Gueddou A."/>
            <person name="Hezbri K."/>
            <person name="Ktari K."/>
            <person name="Nouioui I."/>
            <person name="Morris K."/>
            <person name="Simpson S."/>
            <person name="Abebe-Akele F."/>
            <person name="Thomas K."/>
            <person name="Gtari M."/>
            <person name="Tisa L.S."/>
        </authorList>
    </citation>
    <scope>NUCLEOTIDE SEQUENCE [LARGE SCALE GENOMIC DNA]</scope>
    <source>
        <strain evidence="6">NRRL B-16386</strain>
    </source>
</reference>
<dbReference type="InterPro" id="IPR029061">
    <property type="entry name" value="THDP-binding"/>
</dbReference>
<gene>
    <name evidence="5" type="ORF">BL253_20525</name>
</gene>
<protein>
    <submittedName>
        <fullName evidence="5">Alpha-ketoacid dehydrogenase subunit beta</fullName>
    </submittedName>
</protein>
<dbReference type="GO" id="GO:0016491">
    <property type="term" value="F:oxidoreductase activity"/>
    <property type="evidence" value="ECO:0007669"/>
    <property type="project" value="UniProtKB-KW"/>
</dbReference>
<dbReference type="InterPro" id="IPR009014">
    <property type="entry name" value="Transketo_C/PFOR_II"/>
</dbReference>
<evidence type="ECO:0000259" key="4">
    <source>
        <dbReference type="SMART" id="SM00861"/>
    </source>
</evidence>
<keyword evidence="3" id="KW-0786">Thiamine pyrophosphate</keyword>
<accession>A0A1V2I7H1</accession>
<dbReference type="Gene3D" id="3.40.50.920">
    <property type="match status" value="1"/>
</dbReference>
<proteinExistence type="predicted"/>
<dbReference type="InterPro" id="IPR033248">
    <property type="entry name" value="Transketolase_C"/>
</dbReference>
<dbReference type="InterPro" id="IPR005475">
    <property type="entry name" value="Transketolase-like_Pyr-bd"/>
</dbReference>
<evidence type="ECO:0000313" key="5">
    <source>
        <dbReference type="EMBL" id="ONH27994.1"/>
    </source>
</evidence>
<dbReference type="RefSeq" id="WP_076818805.1">
    <property type="nucleotide sequence ID" value="NZ_MOMC01000043.1"/>
</dbReference>
<organism evidence="5 6">
    <name type="scientific">Pseudofrankia asymbiotica</name>
    <dbReference type="NCBI Taxonomy" id="1834516"/>
    <lineage>
        <taxon>Bacteria</taxon>
        <taxon>Bacillati</taxon>
        <taxon>Actinomycetota</taxon>
        <taxon>Actinomycetes</taxon>
        <taxon>Frankiales</taxon>
        <taxon>Frankiaceae</taxon>
        <taxon>Pseudofrankia</taxon>
    </lineage>
</organism>
<feature type="domain" description="Transketolase-like pyrimidine-binding" evidence="4">
    <location>
        <begin position="4"/>
        <end position="176"/>
    </location>
</feature>
<dbReference type="Pfam" id="PF02779">
    <property type="entry name" value="Transket_pyr"/>
    <property type="match status" value="1"/>
</dbReference>
<dbReference type="SMART" id="SM00861">
    <property type="entry name" value="Transket_pyr"/>
    <property type="match status" value="1"/>
</dbReference>
<keyword evidence="2" id="KW-0560">Oxidoreductase</keyword>
<dbReference type="Proteomes" id="UP000188929">
    <property type="component" value="Unassembled WGS sequence"/>
</dbReference>
<dbReference type="OrthoDB" id="4009369at2"/>
<dbReference type="EMBL" id="MOMC01000043">
    <property type="protein sequence ID" value="ONH27994.1"/>
    <property type="molecule type" value="Genomic_DNA"/>
</dbReference>
<dbReference type="Pfam" id="PF02780">
    <property type="entry name" value="Transketolase_C"/>
    <property type="match status" value="1"/>
</dbReference>
<evidence type="ECO:0000256" key="3">
    <source>
        <dbReference type="ARBA" id="ARBA00023052"/>
    </source>
</evidence>
<dbReference type="PANTHER" id="PTHR43257:SF2">
    <property type="entry name" value="PYRUVATE DEHYDROGENASE E1 COMPONENT SUBUNIT BETA"/>
    <property type="match status" value="1"/>
</dbReference>
<comment type="caution">
    <text evidence="5">The sequence shown here is derived from an EMBL/GenBank/DDBJ whole genome shotgun (WGS) entry which is preliminary data.</text>
</comment>
<dbReference type="GO" id="GO:0000287">
    <property type="term" value="F:magnesium ion binding"/>
    <property type="evidence" value="ECO:0007669"/>
    <property type="project" value="UniProtKB-ARBA"/>
</dbReference>
<dbReference type="Gene3D" id="3.40.50.970">
    <property type="match status" value="1"/>
</dbReference>